<evidence type="ECO:0000256" key="1">
    <source>
        <dbReference type="SAM" id="MobiDB-lite"/>
    </source>
</evidence>
<dbReference type="Proteomes" id="UP000230233">
    <property type="component" value="Chromosome I"/>
</dbReference>
<organism evidence="2 3">
    <name type="scientific">Caenorhabditis nigoni</name>
    <dbReference type="NCBI Taxonomy" id="1611254"/>
    <lineage>
        <taxon>Eukaryota</taxon>
        <taxon>Metazoa</taxon>
        <taxon>Ecdysozoa</taxon>
        <taxon>Nematoda</taxon>
        <taxon>Chromadorea</taxon>
        <taxon>Rhabditida</taxon>
        <taxon>Rhabditina</taxon>
        <taxon>Rhabditomorpha</taxon>
        <taxon>Rhabditoidea</taxon>
        <taxon>Rhabditidae</taxon>
        <taxon>Peloderinae</taxon>
        <taxon>Caenorhabditis</taxon>
    </lineage>
</organism>
<dbReference type="EMBL" id="PDUG01000001">
    <property type="protein sequence ID" value="PIC53773.1"/>
    <property type="molecule type" value="Genomic_DNA"/>
</dbReference>
<reference evidence="3" key="1">
    <citation type="submission" date="2017-10" db="EMBL/GenBank/DDBJ databases">
        <title>Rapid genome shrinkage in a self-fertile nematode reveals novel sperm competition proteins.</title>
        <authorList>
            <person name="Yin D."/>
            <person name="Schwarz E.M."/>
            <person name="Thomas C.G."/>
            <person name="Felde R.L."/>
            <person name="Korf I.F."/>
            <person name="Cutter A.D."/>
            <person name="Schartner C.M."/>
            <person name="Ralston E.J."/>
            <person name="Meyer B.J."/>
            <person name="Haag E.S."/>
        </authorList>
    </citation>
    <scope>NUCLEOTIDE SEQUENCE [LARGE SCALE GENOMIC DNA]</scope>
    <source>
        <strain evidence="3">JU1422</strain>
    </source>
</reference>
<comment type="caution">
    <text evidence="2">The sequence shown here is derived from an EMBL/GenBank/DDBJ whole genome shotgun (WGS) entry which is preliminary data.</text>
</comment>
<gene>
    <name evidence="2" type="primary">Cnig_chr_I.g3331</name>
    <name evidence="2" type="ORF">B9Z55_003331</name>
</gene>
<accession>A0A2G5VPS3</accession>
<protein>
    <submittedName>
        <fullName evidence="2">Uncharacterized protein</fullName>
    </submittedName>
</protein>
<keyword evidence="3" id="KW-1185">Reference proteome</keyword>
<name>A0A2G5VPS3_9PELO</name>
<sequence length="74" mass="8406">MASETESSRSGRIVQRNSSNSGHYRTNNTTTHLYGALSAKRDEERVCPRRVRVCPSARECVCVRDAECKAREFE</sequence>
<feature type="region of interest" description="Disordered" evidence="1">
    <location>
        <begin position="1"/>
        <end position="30"/>
    </location>
</feature>
<evidence type="ECO:0000313" key="2">
    <source>
        <dbReference type="EMBL" id="PIC53773.1"/>
    </source>
</evidence>
<evidence type="ECO:0000313" key="3">
    <source>
        <dbReference type="Proteomes" id="UP000230233"/>
    </source>
</evidence>
<proteinExistence type="predicted"/>
<dbReference type="AlphaFoldDB" id="A0A2G5VPS3"/>